<organism evidence="4 5">
    <name type="scientific">Candidatus Anaerostipes excrementavium</name>
    <dbReference type="NCBI Taxonomy" id="2838463"/>
    <lineage>
        <taxon>Bacteria</taxon>
        <taxon>Bacillati</taxon>
        <taxon>Bacillota</taxon>
        <taxon>Clostridia</taxon>
        <taxon>Lachnospirales</taxon>
        <taxon>Lachnospiraceae</taxon>
        <taxon>Anaerostipes</taxon>
    </lineage>
</organism>
<dbReference type="CDD" id="cd03221">
    <property type="entry name" value="ABCF_EF-3"/>
    <property type="match status" value="2"/>
</dbReference>
<dbReference type="PANTHER" id="PTHR42855:SF2">
    <property type="entry name" value="DRUG RESISTANCE ABC TRANSPORTER,ATP-BINDING PROTEIN"/>
    <property type="match status" value="1"/>
</dbReference>
<feature type="domain" description="ABC transporter" evidence="3">
    <location>
        <begin position="4"/>
        <end position="213"/>
    </location>
</feature>
<dbReference type="SMART" id="SM00382">
    <property type="entry name" value="AAA"/>
    <property type="match status" value="2"/>
</dbReference>
<reference evidence="4" key="2">
    <citation type="submission" date="2021-04" db="EMBL/GenBank/DDBJ databases">
        <authorList>
            <person name="Gilroy R."/>
        </authorList>
    </citation>
    <scope>NUCLEOTIDE SEQUENCE</scope>
    <source>
        <strain evidence="4">CHK191-13928</strain>
    </source>
</reference>
<dbReference type="PROSITE" id="PS00211">
    <property type="entry name" value="ABC_TRANSPORTER_1"/>
    <property type="match status" value="2"/>
</dbReference>
<evidence type="ECO:0000313" key="5">
    <source>
        <dbReference type="Proteomes" id="UP000886721"/>
    </source>
</evidence>
<dbReference type="Proteomes" id="UP000886721">
    <property type="component" value="Unassembled WGS sequence"/>
</dbReference>
<evidence type="ECO:0000259" key="3">
    <source>
        <dbReference type="PROSITE" id="PS50893"/>
    </source>
</evidence>
<dbReference type="GO" id="GO:0016887">
    <property type="term" value="F:ATP hydrolysis activity"/>
    <property type="evidence" value="ECO:0007669"/>
    <property type="project" value="InterPro"/>
</dbReference>
<dbReference type="EMBL" id="DXEM01000023">
    <property type="protein sequence ID" value="HIX67861.1"/>
    <property type="molecule type" value="Genomic_DNA"/>
</dbReference>
<dbReference type="InterPro" id="IPR017871">
    <property type="entry name" value="ABC_transporter-like_CS"/>
</dbReference>
<keyword evidence="1" id="KW-0547">Nucleotide-binding</keyword>
<accession>A0A9D1WW00</accession>
<comment type="caution">
    <text evidence="4">The sequence shown here is derived from an EMBL/GenBank/DDBJ whole genome shotgun (WGS) entry which is preliminary data.</text>
</comment>
<evidence type="ECO:0000313" key="4">
    <source>
        <dbReference type="EMBL" id="HIX67861.1"/>
    </source>
</evidence>
<name>A0A9D1WW00_9FIRM</name>
<dbReference type="InterPro" id="IPR003439">
    <property type="entry name" value="ABC_transporter-like_ATP-bd"/>
</dbReference>
<proteinExistence type="predicted"/>
<dbReference type="GO" id="GO:0005524">
    <property type="term" value="F:ATP binding"/>
    <property type="evidence" value="ECO:0007669"/>
    <property type="project" value="UniProtKB-KW"/>
</dbReference>
<dbReference type="InterPro" id="IPR051309">
    <property type="entry name" value="ABCF_ATPase"/>
</dbReference>
<dbReference type="PANTHER" id="PTHR42855">
    <property type="entry name" value="ABC TRANSPORTER ATP-BINDING SUBUNIT"/>
    <property type="match status" value="1"/>
</dbReference>
<dbReference type="InterPro" id="IPR027417">
    <property type="entry name" value="P-loop_NTPase"/>
</dbReference>
<feature type="domain" description="ABC transporter" evidence="3">
    <location>
        <begin position="313"/>
        <end position="496"/>
    </location>
</feature>
<reference evidence="4" key="1">
    <citation type="journal article" date="2021" name="PeerJ">
        <title>Extensive microbial diversity within the chicken gut microbiome revealed by metagenomics and culture.</title>
        <authorList>
            <person name="Gilroy R."/>
            <person name="Ravi A."/>
            <person name="Getino M."/>
            <person name="Pursley I."/>
            <person name="Horton D.L."/>
            <person name="Alikhan N.F."/>
            <person name="Baker D."/>
            <person name="Gharbi K."/>
            <person name="Hall N."/>
            <person name="Watson M."/>
            <person name="Adriaenssens E.M."/>
            <person name="Foster-Nyarko E."/>
            <person name="Jarju S."/>
            <person name="Secka A."/>
            <person name="Antonio M."/>
            <person name="Oren A."/>
            <person name="Chaudhuri R.R."/>
            <person name="La Ragione R."/>
            <person name="Hildebrand F."/>
            <person name="Pallen M.J."/>
        </authorList>
    </citation>
    <scope>NUCLEOTIDE SEQUENCE</scope>
    <source>
        <strain evidence="4">CHK191-13928</strain>
    </source>
</reference>
<keyword evidence="2" id="KW-0067">ATP-binding</keyword>
<sequence>MSMIRIANLTFGYEGSYEDVFENVSFQMDTKWKLGLIGRNGKGKTTLLHLLMGKYPYKGEISTNAFFDYFPFQVQKTERLTADVLEDMDPQYEFWKVMREMNDLHMSEELLFRPFQTLSYGERTKIELAVLFAKENAFLLLDEPTNHLDVEGRKIVADYLSKKQGFILVSHDRAFLDGCVDHILSINRNSIEVQKGNFSSWYENKKRKDQFELAENAKIKKELKHLKEASKRTGDWADRSERSKIGHDPIKQRDWKGRRPFIGEKTRKMQARKKDIQQKQRRVIEQKSELLKDIEEMESLKLHPKQHFKKQLICCRDLQIQYDDREIFMPLSFEIQQGDRVVLKGSNGCGKSSLIKLILGEAIDYKGTLERASQLEISYVSQDTSMLKGTLRDYAQEKGIEESLLKSILRKLDFERETFDRNMESFSQGQKKKVLIAASLCDQAHLYLWDEPLNYIDIFSRMQIEELLETFRPTMLFVEHDKTFADRIAAKAVPIVPL</sequence>
<dbReference type="Pfam" id="PF00005">
    <property type="entry name" value="ABC_tran"/>
    <property type="match status" value="2"/>
</dbReference>
<dbReference type="NCBIfam" id="NF000355">
    <property type="entry name" value="ribo_prot_ABC_F"/>
    <property type="match status" value="1"/>
</dbReference>
<dbReference type="Gene3D" id="3.40.50.300">
    <property type="entry name" value="P-loop containing nucleotide triphosphate hydrolases"/>
    <property type="match status" value="2"/>
</dbReference>
<evidence type="ECO:0000256" key="2">
    <source>
        <dbReference type="ARBA" id="ARBA00022840"/>
    </source>
</evidence>
<gene>
    <name evidence="4" type="primary">abc-f</name>
    <name evidence="4" type="ORF">H9735_07050</name>
</gene>
<protein>
    <submittedName>
        <fullName evidence="4">ABC-F type ribosomal protection protein</fullName>
    </submittedName>
</protein>
<dbReference type="SUPFAM" id="SSF52540">
    <property type="entry name" value="P-loop containing nucleoside triphosphate hydrolases"/>
    <property type="match status" value="2"/>
</dbReference>
<dbReference type="AlphaFoldDB" id="A0A9D1WW00"/>
<evidence type="ECO:0000256" key="1">
    <source>
        <dbReference type="ARBA" id="ARBA00022741"/>
    </source>
</evidence>
<dbReference type="InterPro" id="IPR003593">
    <property type="entry name" value="AAA+_ATPase"/>
</dbReference>
<dbReference type="PROSITE" id="PS50893">
    <property type="entry name" value="ABC_TRANSPORTER_2"/>
    <property type="match status" value="2"/>
</dbReference>